<dbReference type="OrthoDB" id="9809709at2"/>
<name>A0A2U2RKC9_9MICO</name>
<proteinExistence type="inferred from homology"/>
<comment type="catalytic activity">
    <reaction evidence="6 7">
        <text>(2S)-2-hydroxy-3-oxobutyl phosphate + 5-amino-6-(D-ribitylamino)uracil = 6,7-dimethyl-8-(1-D-ribityl)lumazine + phosphate + 2 H2O + H(+)</text>
        <dbReference type="Rhea" id="RHEA:26152"/>
        <dbReference type="ChEBI" id="CHEBI:15377"/>
        <dbReference type="ChEBI" id="CHEBI:15378"/>
        <dbReference type="ChEBI" id="CHEBI:15934"/>
        <dbReference type="ChEBI" id="CHEBI:43474"/>
        <dbReference type="ChEBI" id="CHEBI:58201"/>
        <dbReference type="ChEBI" id="CHEBI:58830"/>
        <dbReference type="EC" id="2.5.1.78"/>
    </reaction>
</comment>
<protein>
    <recommendedName>
        <fullName evidence="3 7">6,7-dimethyl-8-ribityllumazine synthase</fullName>
        <shortName evidence="7">DMRL synthase</shortName>
        <shortName evidence="7">LS</shortName>
        <shortName evidence="7">Lumazine synthase</shortName>
        <ecNumber evidence="3 7">2.5.1.78</ecNumber>
    </recommendedName>
</protein>
<feature type="binding site" evidence="7">
    <location>
        <position position="25"/>
    </location>
    <ligand>
        <name>5-amino-6-(D-ribitylamino)uracil</name>
        <dbReference type="ChEBI" id="CHEBI:15934"/>
    </ligand>
</feature>
<dbReference type="InterPro" id="IPR002180">
    <property type="entry name" value="LS/RS"/>
</dbReference>
<dbReference type="NCBIfam" id="TIGR00114">
    <property type="entry name" value="lumazine-synth"/>
    <property type="match status" value="1"/>
</dbReference>
<accession>A0A2U2RKC9</accession>
<dbReference type="PANTHER" id="PTHR21058:SF0">
    <property type="entry name" value="6,7-DIMETHYL-8-RIBITYLLUMAZINE SYNTHASE"/>
    <property type="match status" value="1"/>
</dbReference>
<feature type="binding site" evidence="7">
    <location>
        <begin position="84"/>
        <end position="85"/>
    </location>
    <ligand>
        <name>(2S)-2-hydroxy-3-oxobutyl phosphate</name>
        <dbReference type="ChEBI" id="CHEBI:58830"/>
    </ligand>
</feature>
<feature type="active site" description="Proton donor" evidence="7">
    <location>
        <position position="87"/>
    </location>
</feature>
<evidence type="ECO:0000256" key="3">
    <source>
        <dbReference type="ARBA" id="ARBA00012664"/>
    </source>
</evidence>
<dbReference type="PANTHER" id="PTHR21058">
    <property type="entry name" value="6,7-DIMETHYL-8-RIBITYLLUMAZINE SYNTHASE DMRL SYNTHASE LUMAZINE SYNTHASE"/>
    <property type="match status" value="1"/>
</dbReference>
<feature type="region of interest" description="Disordered" evidence="8">
    <location>
        <begin position="160"/>
        <end position="184"/>
    </location>
</feature>
<organism evidence="9 10">
    <name type="scientific">Brachybacterium endophyticum</name>
    <dbReference type="NCBI Taxonomy" id="2182385"/>
    <lineage>
        <taxon>Bacteria</taxon>
        <taxon>Bacillati</taxon>
        <taxon>Actinomycetota</taxon>
        <taxon>Actinomycetes</taxon>
        <taxon>Micrococcales</taxon>
        <taxon>Dermabacteraceae</taxon>
        <taxon>Brachybacterium</taxon>
    </lineage>
</organism>
<feature type="binding site" evidence="7">
    <location>
        <begin position="57"/>
        <end position="59"/>
    </location>
    <ligand>
        <name>5-amino-6-(D-ribitylamino)uracil</name>
        <dbReference type="ChEBI" id="CHEBI:15934"/>
    </ligand>
</feature>
<feature type="binding site" evidence="7">
    <location>
        <position position="112"/>
    </location>
    <ligand>
        <name>5-amino-6-(D-ribitylamino)uracil</name>
        <dbReference type="ChEBI" id="CHEBI:15934"/>
    </ligand>
</feature>
<evidence type="ECO:0000313" key="9">
    <source>
        <dbReference type="EMBL" id="PWH06339.1"/>
    </source>
</evidence>
<keyword evidence="4 7" id="KW-0686">Riboflavin biosynthesis</keyword>
<gene>
    <name evidence="7" type="primary">ribH</name>
    <name evidence="9" type="ORF">DEO23_04985</name>
</gene>
<evidence type="ECO:0000256" key="7">
    <source>
        <dbReference type="HAMAP-Rule" id="MF_00178"/>
    </source>
</evidence>
<evidence type="ECO:0000256" key="8">
    <source>
        <dbReference type="SAM" id="MobiDB-lite"/>
    </source>
</evidence>
<feature type="binding site" evidence="7">
    <location>
        <position position="126"/>
    </location>
    <ligand>
        <name>(2S)-2-hydroxy-3-oxobutyl phosphate</name>
        <dbReference type="ChEBI" id="CHEBI:58830"/>
    </ligand>
</feature>
<dbReference type="EC" id="2.5.1.78" evidence="3 7"/>
<dbReference type="GO" id="GO:0009349">
    <property type="term" value="C:riboflavin synthase complex"/>
    <property type="evidence" value="ECO:0007669"/>
    <property type="project" value="UniProtKB-UniRule"/>
</dbReference>
<dbReference type="Proteomes" id="UP000245590">
    <property type="component" value="Unassembled WGS sequence"/>
</dbReference>
<dbReference type="EMBL" id="QFKX01000002">
    <property type="protein sequence ID" value="PWH06339.1"/>
    <property type="molecule type" value="Genomic_DNA"/>
</dbReference>
<dbReference type="AlphaFoldDB" id="A0A2U2RKC9"/>
<dbReference type="GO" id="GO:0000906">
    <property type="term" value="F:6,7-dimethyl-8-ribityllumazine synthase activity"/>
    <property type="evidence" value="ECO:0007669"/>
    <property type="project" value="UniProtKB-UniRule"/>
</dbReference>
<dbReference type="UniPathway" id="UPA00275">
    <property type="reaction ID" value="UER00404"/>
</dbReference>
<dbReference type="Gene3D" id="3.40.50.960">
    <property type="entry name" value="Lumazine/riboflavin synthase"/>
    <property type="match status" value="1"/>
</dbReference>
<dbReference type="GO" id="GO:0005829">
    <property type="term" value="C:cytosol"/>
    <property type="evidence" value="ECO:0007669"/>
    <property type="project" value="TreeGrafter"/>
</dbReference>
<evidence type="ECO:0000313" key="10">
    <source>
        <dbReference type="Proteomes" id="UP000245590"/>
    </source>
</evidence>
<comment type="similarity">
    <text evidence="2 7">Belongs to the DMRL synthase family.</text>
</comment>
<dbReference type="InterPro" id="IPR034964">
    <property type="entry name" value="LS"/>
</dbReference>
<dbReference type="CDD" id="cd09209">
    <property type="entry name" value="Lumazine_synthase-I"/>
    <property type="match status" value="1"/>
</dbReference>
<comment type="function">
    <text evidence="7">Catalyzes the formation of 6,7-dimethyl-8-ribityllumazine by condensation of 5-amino-6-(D-ribitylamino)uracil with 3,4-dihydroxy-2-butanone 4-phosphate. This is the penultimate step in the biosynthesis of riboflavin.</text>
</comment>
<dbReference type="HAMAP" id="MF_00178">
    <property type="entry name" value="Lumazine_synth"/>
    <property type="match status" value="1"/>
</dbReference>
<evidence type="ECO:0000256" key="1">
    <source>
        <dbReference type="ARBA" id="ARBA00004917"/>
    </source>
</evidence>
<dbReference type="GO" id="GO:0009231">
    <property type="term" value="P:riboflavin biosynthetic process"/>
    <property type="evidence" value="ECO:0007669"/>
    <property type="project" value="UniProtKB-UniRule"/>
</dbReference>
<evidence type="ECO:0000256" key="6">
    <source>
        <dbReference type="ARBA" id="ARBA00048785"/>
    </source>
</evidence>
<keyword evidence="5 7" id="KW-0808">Transferase</keyword>
<evidence type="ECO:0000256" key="5">
    <source>
        <dbReference type="ARBA" id="ARBA00022679"/>
    </source>
</evidence>
<comment type="pathway">
    <text evidence="1 7">Cofactor biosynthesis; riboflavin biosynthesis; riboflavin from 2-hydroxy-3-oxobutyl phosphate and 5-amino-6-(D-ribitylamino)uracil: step 1/2.</text>
</comment>
<keyword evidence="10" id="KW-1185">Reference proteome</keyword>
<dbReference type="SUPFAM" id="SSF52121">
    <property type="entry name" value="Lumazine synthase"/>
    <property type="match status" value="1"/>
</dbReference>
<dbReference type="Pfam" id="PF00885">
    <property type="entry name" value="DMRL_synthase"/>
    <property type="match status" value="1"/>
</dbReference>
<dbReference type="InterPro" id="IPR036467">
    <property type="entry name" value="LS/RS_sf"/>
</dbReference>
<evidence type="ECO:0000256" key="4">
    <source>
        <dbReference type="ARBA" id="ARBA00022619"/>
    </source>
</evidence>
<comment type="caution">
    <text evidence="9">The sequence shown here is derived from an EMBL/GenBank/DDBJ whole genome shotgun (WGS) entry which is preliminary data.</text>
</comment>
<sequence>MSGEGAPTLTIDGSELRVVIVAASWHERIMNGLIDGATRALREAGVGTVDLVRIPGSFELPLAALHAAASADAVVALGTVIRGGTPHFEYVCQAATQGLTDVTLRTGVPVGFGLLTCDTEEQALDRAGLPGSVEDKGAEAAKAAVATAVTLRGLQDRAASGANRGGIRGTTEQNATGFRAAPPA</sequence>
<evidence type="ECO:0000256" key="2">
    <source>
        <dbReference type="ARBA" id="ARBA00007424"/>
    </source>
</evidence>
<reference evidence="9 10" key="1">
    <citation type="submission" date="2018-05" db="EMBL/GenBank/DDBJ databases">
        <title>Brachybacterium sp. M1HQ-2T, whole genome shotgun sequence.</title>
        <authorList>
            <person name="Tuo L."/>
        </authorList>
    </citation>
    <scope>NUCLEOTIDE SEQUENCE [LARGE SCALE GENOMIC DNA]</scope>
    <source>
        <strain evidence="9 10">M1HQ-2</strain>
    </source>
</reference>
<feature type="binding site" evidence="7">
    <location>
        <begin position="79"/>
        <end position="81"/>
    </location>
    <ligand>
        <name>5-amino-6-(D-ribitylamino)uracil</name>
        <dbReference type="ChEBI" id="CHEBI:15934"/>
    </ligand>
</feature>